<organism evidence="7 8">
    <name type="scientific">Chitinophaga pollutisoli</name>
    <dbReference type="NCBI Taxonomy" id="3133966"/>
    <lineage>
        <taxon>Bacteria</taxon>
        <taxon>Pseudomonadati</taxon>
        <taxon>Bacteroidota</taxon>
        <taxon>Chitinophagia</taxon>
        <taxon>Chitinophagales</taxon>
        <taxon>Chitinophagaceae</taxon>
        <taxon>Chitinophaga</taxon>
    </lineage>
</organism>
<dbReference type="EMBL" id="CP149822">
    <property type="protein sequence ID" value="WZN43443.1"/>
    <property type="molecule type" value="Genomic_DNA"/>
</dbReference>
<dbReference type="Gene3D" id="3.40.30.10">
    <property type="entry name" value="Glutaredoxin"/>
    <property type="match status" value="1"/>
</dbReference>
<sequence>MKQYLKSILALTMLAAPVAAMAQQGVSYTIKGKIDGMTASKVYLGYRSGKTYVRDSAEVKAGVFELNGKVTDPVSATLTSQLAGGYDYLTVYLENATITVTGENKLAGAKVEGGKDNRYYAELQQLMAPLVQRDKEASAAYAALTKEEKQTESVKQQRVSFDDSLTDARKAIFAAFIDKHPNTVVSLDLLDSYGGLFPEAGVLEPLYKKLSKKVKATGKGKIYAETITRLKRIEIGAQAPDFVQKDVAGKPVRLSDYRGQYVLLDFWASWCKPCRAENPAVVKAYSDYKSKNFTVLGVSLDNEQLRGAWLKAIKDDGLTWKQLIDLDEQKASDIYHVQAIPQNFLIDPKGKIVAKNLRGEELAGKLAEILH</sequence>
<dbReference type="InterPro" id="IPR036249">
    <property type="entry name" value="Thioredoxin-like_sf"/>
</dbReference>
<keyword evidence="5" id="KW-0732">Signal</keyword>
<evidence type="ECO:0000256" key="5">
    <source>
        <dbReference type="SAM" id="SignalP"/>
    </source>
</evidence>
<keyword evidence="4" id="KW-0676">Redox-active center</keyword>
<dbReference type="RefSeq" id="WP_341838252.1">
    <property type="nucleotide sequence ID" value="NZ_CP149822.1"/>
</dbReference>
<dbReference type="SUPFAM" id="SSF52833">
    <property type="entry name" value="Thioredoxin-like"/>
    <property type="match status" value="1"/>
</dbReference>
<dbReference type="PANTHER" id="PTHR42852">
    <property type="entry name" value="THIOL:DISULFIDE INTERCHANGE PROTEIN DSBE"/>
    <property type="match status" value="1"/>
</dbReference>
<dbReference type="Pfam" id="PF00578">
    <property type="entry name" value="AhpC-TSA"/>
    <property type="match status" value="1"/>
</dbReference>
<accession>A0ABZ2YVF6</accession>
<proteinExistence type="predicted"/>
<dbReference type="Pfam" id="PF14289">
    <property type="entry name" value="DUF4369"/>
    <property type="match status" value="1"/>
</dbReference>
<dbReference type="PANTHER" id="PTHR42852:SF6">
    <property type="entry name" value="THIOL:DISULFIDE INTERCHANGE PROTEIN DSBE"/>
    <property type="match status" value="1"/>
</dbReference>
<dbReference type="InterPro" id="IPR025380">
    <property type="entry name" value="DUF4369"/>
</dbReference>
<feature type="signal peptide" evidence="5">
    <location>
        <begin position="1"/>
        <end position="22"/>
    </location>
</feature>
<evidence type="ECO:0000313" key="7">
    <source>
        <dbReference type="EMBL" id="WZN43443.1"/>
    </source>
</evidence>
<comment type="subcellular location">
    <subcellularLocation>
        <location evidence="1">Cell envelope</location>
    </subcellularLocation>
</comment>
<feature type="chain" id="PRO_5045820999" evidence="5">
    <location>
        <begin position="23"/>
        <end position="371"/>
    </location>
</feature>
<dbReference type="InterPro" id="IPR050553">
    <property type="entry name" value="Thioredoxin_ResA/DsbE_sf"/>
</dbReference>
<evidence type="ECO:0000313" key="8">
    <source>
        <dbReference type="Proteomes" id="UP001485459"/>
    </source>
</evidence>
<dbReference type="Proteomes" id="UP001485459">
    <property type="component" value="Chromosome"/>
</dbReference>
<dbReference type="InterPro" id="IPR013766">
    <property type="entry name" value="Thioredoxin_domain"/>
</dbReference>
<keyword evidence="3" id="KW-1015">Disulfide bond</keyword>
<protein>
    <submittedName>
        <fullName evidence="7">TlpA disulfide reductase family protein</fullName>
    </submittedName>
</protein>
<gene>
    <name evidence="7" type="ORF">WJU16_10415</name>
</gene>
<evidence type="ECO:0000256" key="2">
    <source>
        <dbReference type="ARBA" id="ARBA00022748"/>
    </source>
</evidence>
<keyword evidence="2" id="KW-0201">Cytochrome c-type biogenesis</keyword>
<dbReference type="CDD" id="cd02966">
    <property type="entry name" value="TlpA_like_family"/>
    <property type="match status" value="1"/>
</dbReference>
<name>A0ABZ2YVF6_9BACT</name>
<dbReference type="InterPro" id="IPR000866">
    <property type="entry name" value="AhpC/TSA"/>
</dbReference>
<evidence type="ECO:0000256" key="3">
    <source>
        <dbReference type="ARBA" id="ARBA00023157"/>
    </source>
</evidence>
<dbReference type="PROSITE" id="PS51352">
    <property type="entry name" value="THIOREDOXIN_2"/>
    <property type="match status" value="1"/>
</dbReference>
<reference evidence="8" key="1">
    <citation type="submission" date="2024-03" db="EMBL/GenBank/DDBJ databases">
        <title>Chitinophaga horti sp. nov., isolated from garden soil.</title>
        <authorList>
            <person name="Lee D.S."/>
            <person name="Han D.M."/>
            <person name="Baek J.H."/>
            <person name="Choi D.G."/>
            <person name="Jeon J.H."/>
            <person name="Jeon C.O."/>
        </authorList>
    </citation>
    <scope>NUCLEOTIDE SEQUENCE [LARGE SCALE GENOMIC DNA]</scope>
    <source>
        <strain evidence="8">GPA1</strain>
    </source>
</reference>
<keyword evidence="8" id="KW-1185">Reference proteome</keyword>
<evidence type="ECO:0000256" key="1">
    <source>
        <dbReference type="ARBA" id="ARBA00004196"/>
    </source>
</evidence>
<evidence type="ECO:0000259" key="6">
    <source>
        <dbReference type="PROSITE" id="PS51352"/>
    </source>
</evidence>
<feature type="domain" description="Thioredoxin" evidence="6">
    <location>
        <begin position="233"/>
        <end position="371"/>
    </location>
</feature>
<evidence type="ECO:0000256" key="4">
    <source>
        <dbReference type="ARBA" id="ARBA00023284"/>
    </source>
</evidence>